<gene>
    <name evidence="5" type="ORF">Pa4123_73570</name>
</gene>
<organism evidence="5 6">
    <name type="scientific">Phytohabitans aurantiacus</name>
    <dbReference type="NCBI Taxonomy" id="3016789"/>
    <lineage>
        <taxon>Bacteria</taxon>
        <taxon>Bacillati</taxon>
        <taxon>Actinomycetota</taxon>
        <taxon>Actinomycetes</taxon>
        <taxon>Micromonosporales</taxon>
        <taxon>Micromonosporaceae</taxon>
    </lineage>
</organism>
<keyword evidence="6" id="KW-1185">Reference proteome</keyword>
<dbReference type="EMBL" id="BSDI01000054">
    <property type="protein sequence ID" value="GLI02079.1"/>
    <property type="molecule type" value="Genomic_DNA"/>
</dbReference>
<name>A0ABQ5R5L9_9ACTN</name>
<evidence type="ECO:0000256" key="4">
    <source>
        <dbReference type="ARBA" id="ARBA00023136"/>
    </source>
</evidence>
<comment type="caution">
    <text evidence="5">The sequence shown here is derived from an EMBL/GenBank/DDBJ whole genome shotgun (WGS) entry which is preliminary data.</text>
</comment>
<evidence type="ECO:0000256" key="2">
    <source>
        <dbReference type="ARBA" id="ARBA00023034"/>
    </source>
</evidence>
<keyword evidence="4" id="KW-0472">Membrane</keyword>
<evidence type="ECO:0000256" key="3">
    <source>
        <dbReference type="ARBA" id="ARBA00023121"/>
    </source>
</evidence>
<accession>A0ABQ5R5L9</accession>
<dbReference type="Pfam" id="PF05719">
    <property type="entry name" value="GPP34"/>
    <property type="match status" value="1"/>
</dbReference>
<proteinExistence type="predicted"/>
<evidence type="ECO:0000256" key="1">
    <source>
        <dbReference type="ARBA" id="ARBA00004255"/>
    </source>
</evidence>
<keyword evidence="3" id="KW-0446">Lipid-binding</keyword>
<evidence type="ECO:0000313" key="5">
    <source>
        <dbReference type="EMBL" id="GLI02079.1"/>
    </source>
</evidence>
<evidence type="ECO:0008006" key="7">
    <source>
        <dbReference type="Google" id="ProtNLM"/>
    </source>
</evidence>
<evidence type="ECO:0000313" key="6">
    <source>
        <dbReference type="Proteomes" id="UP001144280"/>
    </source>
</evidence>
<sequence>MVSTRPATRLRIADELFLIAYDRASARPRSAPWVSGPGMAAALLGELVLDGSVTIASGLLVAVDRWPSADPEAHPVLSQIAAEPRHLPVWRWLDLLGPGAMDAVGQRMVRAGRARRSETRRLWRTTVRYWPVDGDAANACVARLRDALDRESAMTVDDVTLAALVGAIGLGPEVLGDRAGQDVLARLTATLPAPLHELVVRVQAAVGGVAG</sequence>
<dbReference type="InterPro" id="IPR008628">
    <property type="entry name" value="GPP34-like"/>
</dbReference>
<dbReference type="InterPro" id="IPR038261">
    <property type="entry name" value="GPP34-like_sf"/>
</dbReference>
<dbReference type="Gene3D" id="1.10.3630.10">
    <property type="entry name" value="yeast vps74-n-term truncation variant domain like"/>
    <property type="match status" value="1"/>
</dbReference>
<keyword evidence="2" id="KW-0333">Golgi apparatus</keyword>
<reference evidence="5" key="1">
    <citation type="submission" date="2022-12" db="EMBL/GenBank/DDBJ databases">
        <title>New Phytohabitans aurantiacus sp. RD004123 nov., an actinomycete isolated from soil.</title>
        <authorList>
            <person name="Triningsih D.W."/>
            <person name="Harunari E."/>
            <person name="Igarashi Y."/>
        </authorList>
    </citation>
    <scope>NUCLEOTIDE SEQUENCE</scope>
    <source>
        <strain evidence="5">RD004123</strain>
    </source>
</reference>
<dbReference type="Proteomes" id="UP001144280">
    <property type="component" value="Unassembled WGS sequence"/>
</dbReference>
<dbReference type="RefSeq" id="WP_281903556.1">
    <property type="nucleotide sequence ID" value="NZ_BSDI01000054.1"/>
</dbReference>
<protein>
    <recommendedName>
        <fullName evidence="7">GPP34 family phosphoprotein</fullName>
    </recommendedName>
</protein>
<comment type="subcellular location">
    <subcellularLocation>
        <location evidence="1">Golgi apparatus membrane</location>
        <topology evidence="1">Peripheral membrane protein</topology>
        <orientation evidence="1">Cytoplasmic side</orientation>
    </subcellularLocation>
</comment>